<organism evidence="1">
    <name type="scientific">Siphoviridae sp. ctEBu1</name>
    <dbReference type="NCBI Taxonomy" id="2825393"/>
    <lineage>
        <taxon>Viruses</taxon>
        <taxon>Duplodnaviria</taxon>
        <taxon>Heunggongvirae</taxon>
        <taxon>Uroviricota</taxon>
        <taxon>Caudoviricetes</taxon>
    </lineage>
</organism>
<reference evidence="1" key="1">
    <citation type="journal article" date="2021" name="Proc. Natl. Acad. Sci. U.S.A.">
        <title>A Catalog of Tens of Thousands of Viruses from Human Metagenomes Reveals Hidden Associations with Chronic Diseases.</title>
        <authorList>
            <person name="Tisza M.J."/>
            <person name="Buck C.B."/>
        </authorList>
    </citation>
    <scope>NUCLEOTIDE SEQUENCE</scope>
    <source>
        <strain evidence="1">CtEBu1</strain>
    </source>
</reference>
<evidence type="ECO:0000313" key="1">
    <source>
        <dbReference type="EMBL" id="DAE18137.1"/>
    </source>
</evidence>
<sequence>MSNANVGKVFNMTGGNGGGGSLKLETLTITKQPNKTVYKSGEAFDPTGMIVTAGYGYGLTSDVTGYSVSPQTLTDGVTEVTITYTEGRVTKTAMVSVTVEKVLVSIAVTTNPDKMTYNYLEQFAPAGMVVTATFSDESTQVVDGYTYPDTAFSTLGEQAVEIGYAYEGVTKTTSLNVMVNPVQVAVPVQNVVITYDGTNKTPAWTGYDSVKMSISGETNGINAGSYTAHFTLVYGYEFPNGTDEADAEWSIGRATIASLPTQSNVLAANGTPQTPIWDGYDVEKMTIGGDRVGTDAGNYTATFTPKSNYQWWDGTTEAKEVQWTITSVIVPIPTQKGSLTYNGAAQTPEWDNFDQENSSVSVTAQTNAGTHTATFTLLNGMWSDGTTGKKTVNWTIGRASIPAVPAQSGSLKYDGNPKTPSWDTNYDSNKMTVSVEAKVNAGTGYTASFTPTANYQWWDGSIEAKTATWAIGKGDQVVSVSPASVTLNTSARSAKFTVTRNGNGVITATSNNTGVATVGNINQTTGEVTVNSVNDTTGTAVITVKVAEGTNYLAGADKSVQVKAQFVTIYGVEWDWTSGGSTKGTRTDGAAGFGDPNPAVNNGSGSSPFDNLYPWNGMVKETRSGGVMVKEPKYWYKWTKTGKKLKLQIADGPVEGFHVDPVNMDRGDGLGELDFSYIGRYHCGSDYKSSTNVAQKVNITRSTARSGIHNLGSYIWQIDFAQFWYIGMLFLVEFADWNGERIGRGCSASGSKENNGRTDAMQYHTGTTAANRNSYGFTQYRNVEGWWDNVYDWLDGCYYNNNGLNVIKNPNQFSDSANGVLVGKPVGGYPSDFTIPTQDGLEWALFPCAAAGSTTTYVPDGWDFYGSGPCLCRGGYYGQNRNHGPFYVYCNYASGQNTDIGCRLQERPPKAA</sequence>
<protein>
    <submittedName>
        <fullName evidence="1">Endo-beta-N-acetylglucosaminidase surface protein</fullName>
    </submittedName>
</protein>
<proteinExistence type="predicted"/>
<name>A0A8S5QH79_9CAUD</name>
<accession>A0A8S5QH79</accession>
<dbReference type="Gene3D" id="2.60.40.3630">
    <property type="match status" value="2"/>
</dbReference>
<dbReference type="EMBL" id="BK015651">
    <property type="protein sequence ID" value="DAE18137.1"/>
    <property type="molecule type" value="Genomic_DNA"/>
</dbReference>